<keyword evidence="1" id="KW-1133">Transmembrane helix</keyword>
<feature type="transmembrane region" description="Helical" evidence="1">
    <location>
        <begin position="146"/>
        <end position="170"/>
    </location>
</feature>
<comment type="caution">
    <text evidence="2">The sequence shown here is derived from an EMBL/GenBank/DDBJ whole genome shotgun (WGS) entry which is preliminary data.</text>
</comment>
<keyword evidence="1" id="KW-0812">Transmembrane</keyword>
<reference evidence="2" key="1">
    <citation type="journal article" date="2015" name="Nature">
        <title>Complex archaea that bridge the gap between prokaryotes and eukaryotes.</title>
        <authorList>
            <person name="Spang A."/>
            <person name="Saw J.H."/>
            <person name="Jorgensen S.L."/>
            <person name="Zaremba-Niedzwiedzka K."/>
            <person name="Martijn J."/>
            <person name="Lind A.E."/>
            <person name="van Eijk R."/>
            <person name="Schleper C."/>
            <person name="Guy L."/>
            <person name="Ettema T.J."/>
        </authorList>
    </citation>
    <scope>NUCLEOTIDE SEQUENCE</scope>
</reference>
<organism evidence="2">
    <name type="scientific">marine sediment metagenome</name>
    <dbReference type="NCBI Taxonomy" id="412755"/>
    <lineage>
        <taxon>unclassified sequences</taxon>
        <taxon>metagenomes</taxon>
        <taxon>ecological metagenomes</taxon>
    </lineage>
</organism>
<evidence type="ECO:0000313" key="2">
    <source>
        <dbReference type="EMBL" id="KKO01879.1"/>
    </source>
</evidence>
<keyword evidence="1" id="KW-0472">Membrane</keyword>
<feature type="transmembrane region" description="Helical" evidence="1">
    <location>
        <begin position="53"/>
        <end position="74"/>
    </location>
</feature>
<sequence length="180" mass="18947">MTDLLQIIRNIVEAIGPFTALFSAICFMIGFVMTMTALKMAQKRQEMGPGQGGWNGPIATFIIAGMFLGLPTLVDVLNVSLFDVKSESASTIFKHADSTIGQIKGDEAREMISGLVLIVQFMGLIAVGRGLYLLNQSAQGGQGPKTFGPGLTFVLSGIAATNFPVFVGVMEALLSAPTSG</sequence>
<gene>
    <name evidence="2" type="ORF">LCGC14_0112340</name>
</gene>
<proteinExistence type="predicted"/>
<dbReference type="EMBL" id="LAZR01000033">
    <property type="protein sequence ID" value="KKO01879.1"/>
    <property type="molecule type" value="Genomic_DNA"/>
</dbReference>
<accession>A0A0F9YBJ1</accession>
<feature type="transmembrane region" description="Helical" evidence="1">
    <location>
        <begin position="20"/>
        <end position="41"/>
    </location>
</feature>
<feature type="transmembrane region" description="Helical" evidence="1">
    <location>
        <begin position="111"/>
        <end position="134"/>
    </location>
</feature>
<protein>
    <submittedName>
        <fullName evidence="2">Uncharacterized protein</fullName>
    </submittedName>
</protein>
<name>A0A0F9YBJ1_9ZZZZ</name>
<evidence type="ECO:0000256" key="1">
    <source>
        <dbReference type="SAM" id="Phobius"/>
    </source>
</evidence>
<dbReference type="AlphaFoldDB" id="A0A0F9YBJ1"/>